<proteinExistence type="predicted"/>
<gene>
    <name evidence="1" type="ORF">PCON_01114</name>
</gene>
<evidence type="ECO:0000313" key="1">
    <source>
        <dbReference type="EMBL" id="CCX14888.1"/>
    </source>
</evidence>
<keyword evidence="2" id="KW-1185">Reference proteome</keyword>
<dbReference type="EMBL" id="HF936073">
    <property type="protein sequence ID" value="CCX14888.1"/>
    <property type="molecule type" value="Genomic_DNA"/>
</dbReference>
<organism evidence="1 2">
    <name type="scientific">Pyronema omphalodes (strain CBS 100304)</name>
    <name type="common">Pyronema confluens</name>
    <dbReference type="NCBI Taxonomy" id="1076935"/>
    <lineage>
        <taxon>Eukaryota</taxon>
        <taxon>Fungi</taxon>
        <taxon>Dikarya</taxon>
        <taxon>Ascomycota</taxon>
        <taxon>Pezizomycotina</taxon>
        <taxon>Pezizomycetes</taxon>
        <taxon>Pezizales</taxon>
        <taxon>Pyronemataceae</taxon>
        <taxon>Pyronema</taxon>
    </lineage>
</organism>
<dbReference type="AlphaFoldDB" id="U4LG33"/>
<name>U4LG33_PYROM</name>
<dbReference type="Proteomes" id="UP000018144">
    <property type="component" value="Unassembled WGS sequence"/>
</dbReference>
<reference evidence="1 2" key="1">
    <citation type="journal article" date="2013" name="PLoS Genet.">
        <title>The genome and development-dependent transcriptomes of Pyronema confluens: a window into fungal evolution.</title>
        <authorList>
            <person name="Traeger S."/>
            <person name="Altegoer F."/>
            <person name="Freitag M."/>
            <person name="Gabaldon T."/>
            <person name="Kempken F."/>
            <person name="Kumar A."/>
            <person name="Marcet-Houben M."/>
            <person name="Poggeler S."/>
            <person name="Stajich J.E."/>
            <person name="Nowrousian M."/>
        </authorList>
    </citation>
    <scope>NUCLEOTIDE SEQUENCE [LARGE SCALE GENOMIC DNA]</scope>
    <source>
        <strain evidence="2">CBS 100304</strain>
        <tissue evidence="1">Vegetative mycelium</tissue>
    </source>
</reference>
<sequence>MCYNCASMRGELTKQPDHGSFCADICSPSRCLGTLILKLQTTS</sequence>
<protein>
    <submittedName>
        <fullName evidence="1">Uncharacterized protein</fullName>
    </submittedName>
</protein>
<evidence type="ECO:0000313" key="2">
    <source>
        <dbReference type="Proteomes" id="UP000018144"/>
    </source>
</evidence>
<accession>U4LG33</accession>